<dbReference type="InterPro" id="IPR006824">
    <property type="entry name" value="DNA_helicase_Baculovir"/>
</dbReference>
<evidence type="ECO:0000313" key="2">
    <source>
        <dbReference type="Proteomes" id="UP000204024"/>
    </source>
</evidence>
<keyword evidence="1" id="KW-0378">Hydrolase</keyword>
<dbReference type="GO" id="GO:0019079">
    <property type="term" value="P:viral genome replication"/>
    <property type="evidence" value="ECO:0007669"/>
    <property type="project" value="InterPro"/>
</dbReference>
<dbReference type="EMBL" id="KC179784">
    <property type="protein sequence ID" value="AGQ20336.1"/>
    <property type="molecule type" value="Genomic_DNA"/>
</dbReference>
<keyword evidence="2" id="KW-1185">Reference proteome</keyword>
<keyword evidence="1" id="KW-0547">Nucleotide-binding</keyword>
<keyword evidence="1" id="KW-0347">Helicase</keyword>
<keyword evidence="1" id="KW-0067">ATP-binding</keyword>
<dbReference type="RefSeq" id="YP_008720025.1">
    <property type="nucleotide sequence ID" value="NC_022646.1"/>
</dbReference>
<dbReference type="GeneID" id="17428779"/>
<dbReference type="InterPro" id="IPR027417">
    <property type="entry name" value="P-loop_NTPase"/>
</dbReference>
<dbReference type="Proteomes" id="UP000204024">
    <property type="component" value="Segment"/>
</dbReference>
<dbReference type="KEGG" id="vg:17428779"/>
<organism evidence="1 2">
    <name type="scientific">Clostera anastomosis granulovirus A</name>
    <dbReference type="NCBI Taxonomy" id="1986289"/>
    <lineage>
        <taxon>Viruses</taxon>
        <taxon>Viruses incertae sedis</taxon>
        <taxon>Naldaviricetes</taxon>
        <taxon>Lefavirales</taxon>
        <taxon>Baculoviridae</taxon>
        <taxon>Betabaculovirus</taxon>
        <taxon>Betabaculovirus clanastomosis</taxon>
    </lineage>
</organism>
<reference evidence="1 2" key="1">
    <citation type="journal article" date="2013" name="Arch. Virol.">
        <title>Comparative analysis of the genomes of Clostera anastomosis (L.) granulovirus and Clostera anachoreta granulovirus.</title>
        <authorList>
            <person name="Liang Z."/>
            <person name="Zhang X."/>
            <person name="Yin X."/>
            <person name="Song X."/>
            <person name="Shao X."/>
            <person name="Wang L."/>
        </authorList>
    </citation>
    <scope>NUCLEOTIDE SEQUENCE [LARGE SCALE GENOMIC DNA]</scope>
    <source>
        <strain evidence="1">CaLGV-Henan</strain>
    </source>
</reference>
<evidence type="ECO:0000313" key="1">
    <source>
        <dbReference type="EMBL" id="AGQ20336.1"/>
    </source>
</evidence>
<dbReference type="Pfam" id="PF04735">
    <property type="entry name" value="Baculo_helicase"/>
    <property type="match status" value="1"/>
</dbReference>
<dbReference type="OrthoDB" id="566at10239"/>
<gene>
    <name evidence="1" type="ORF">CaLGV078</name>
</gene>
<name>U5KB59_9BBAC</name>
<dbReference type="Gene3D" id="3.40.50.300">
    <property type="entry name" value="P-loop containing nucleotide triphosphate hydrolases"/>
    <property type="match status" value="1"/>
</dbReference>
<sequence>MSVEDLMMSYESVDKIENVSYQRMYFTDGARIVRRDFANVDFVAKLFASTKPVSHDWTLVPNLASTKIIPFLPHDDYVQVNKLHPQVFRFTTLGNKYVCTPTRVGNYMVWPKMSACFLGWALYLHINTKYEMRPRIPLCHHRELGKFNLLTNEDINLDVSCKITKNDSLMFTNTDSSPDVVVFTAEEGHEVTNVKFGKQYVFASNNKLWFDYLVNDTNIVKCLFKPDYSFVCDVIDLNVLRWDGETITTTSNFEEEPVKSSCGVVSPCSNFEREFNETIVQCLKVVSDAMMEQVPATMTSDDILNFYLKHSGYSTFYVLIIAVWQYCEYTIKMHNQYTIEDILYFLKTLCVHVGGGNDLLIDNLIYFSNKNTAKNFMNSLQFFVTPDRGAEDFFKSISAYYTLHLSIYKKTESWVITSTSIREAEVDNSVKSVGFYKKLKVGKYDYIFNGGIYEHYKNRKDHSIASMFEACSEVTVSELLFNKTLNFYMTQEGLFDVCKKVYREPCPFVVMSTLKKNYVANNQTYLEQSTFRKLYNSIADDLTLFKVYHARNFVQEYASVNLALRECAMVNSDVMEPTSRQLETKWRDLMNYLLECRDSDVILIALRIEDTLQQPINNVISLALNVDLVGIRVALACHFLWPNSKCEIFFWALLSQSYQDFEDWMEGYEWDGICTAAVFENKKKITEGMARLLGRLDYGCTDIMVKVMNVVSEAGAPDNKKYDVKRVIKNVGALYKKYKNVIKQYGVFSDLLLSHRKGESMYSWLTRFYMRMFLHDFVGDVNELKSVVRGFSYFRVFTNFHVNNSKVLINFCASLAIPVDNEKMCIVLSSKPNCGKSSLWELLSGLILVYKQDKEHYKHNKNEKDEKVKLYESQLYVMNEAQQFTKAFLKSVVDSTKIDSARCNYGIMEKFNDTSKCLICNNEDDKIYVTDGYDKACSNRIGQMYFDHEFDPTLKGFCGSVYEHYVKKRYAEERDIVVKLKSSVQAFLANVLMHNSDPNDGHLYYKSILQNDVSYKHNKKCLYIYNCRIEALLYVMDVKENKNAPEFSEEHLLDLIKCSEKYVVQMLHPKKRASVSVDSLCSDFKRKYNTSARFYNADTKMYSNLHIATNEKYFRQYPPRFRANVDDVV</sequence>
<proteinExistence type="predicted"/>
<dbReference type="GO" id="GO:0003678">
    <property type="term" value="F:DNA helicase activity"/>
    <property type="evidence" value="ECO:0007669"/>
    <property type="project" value="InterPro"/>
</dbReference>
<protein>
    <submittedName>
        <fullName evidence="1">Helicase</fullName>
    </submittedName>
</protein>
<accession>U5KB59</accession>